<evidence type="ECO:0000313" key="2">
    <source>
        <dbReference type="Proteomes" id="UP001223144"/>
    </source>
</evidence>
<accession>A0ABT6HKS0</accession>
<gene>
    <name evidence="1" type="ORF">QCN29_08880</name>
</gene>
<comment type="caution">
    <text evidence="1">The sequence shown here is derived from an EMBL/GenBank/DDBJ whole genome shotgun (WGS) entry which is preliminary data.</text>
</comment>
<dbReference type="Proteomes" id="UP001223144">
    <property type="component" value="Unassembled WGS sequence"/>
</dbReference>
<name>A0ABT6HKS0_9ACTN</name>
<organism evidence="1 2">
    <name type="scientific">Streptomyces chengmaiensis</name>
    <dbReference type="NCBI Taxonomy" id="3040919"/>
    <lineage>
        <taxon>Bacteria</taxon>
        <taxon>Bacillati</taxon>
        <taxon>Actinomycetota</taxon>
        <taxon>Actinomycetes</taxon>
        <taxon>Kitasatosporales</taxon>
        <taxon>Streptomycetaceae</taxon>
        <taxon>Streptomyces</taxon>
    </lineage>
</organism>
<dbReference type="SUPFAM" id="SSF55961">
    <property type="entry name" value="Bet v1-like"/>
    <property type="match status" value="1"/>
</dbReference>
<dbReference type="EMBL" id="JARWBG010000007">
    <property type="protein sequence ID" value="MDH2388900.1"/>
    <property type="molecule type" value="Genomic_DNA"/>
</dbReference>
<sequence length="166" mass="17677">MTVFRLTRATTLSAEKAWRRVTDWRAHAARVPLTSVTGVVSGGAAAGPPSSGQRAVFTEGTVFTVRTGVGRVGVDDPMEVVCWTPPAAGRPGRCRLVKRGNVVKGWAEIEVLPTRAGPDAGCVVVWTEELSLRPLPRLLDPLVARVGRVVFGRALDGALRSPAEDN</sequence>
<protein>
    <submittedName>
        <fullName evidence="1">SRPBCC family protein</fullName>
    </submittedName>
</protein>
<dbReference type="RefSeq" id="WP_279927178.1">
    <property type="nucleotide sequence ID" value="NZ_JARWBG010000007.1"/>
</dbReference>
<evidence type="ECO:0000313" key="1">
    <source>
        <dbReference type="EMBL" id="MDH2388900.1"/>
    </source>
</evidence>
<reference evidence="1 2" key="1">
    <citation type="submission" date="2023-04" db="EMBL/GenBank/DDBJ databases">
        <title>Streptomyces chengmaiensis sp. nov. isolated from the stem of mangrove plant in Hainan.</title>
        <authorList>
            <person name="Huang X."/>
            <person name="Zhou S."/>
            <person name="Chu X."/>
            <person name="Xie Y."/>
            <person name="Lin Y."/>
        </authorList>
    </citation>
    <scope>NUCLEOTIDE SEQUENCE [LARGE SCALE GENOMIC DNA]</scope>
    <source>
        <strain evidence="1 2">HNM0663</strain>
    </source>
</reference>
<proteinExistence type="predicted"/>
<keyword evidence="2" id="KW-1185">Reference proteome</keyword>